<feature type="compositionally biased region" description="Basic and acidic residues" evidence="1">
    <location>
        <begin position="191"/>
        <end position="205"/>
    </location>
</feature>
<dbReference type="Pfam" id="PF10159">
    <property type="entry name" value="MMtag"/>
    <property type="match status" value="1"/>
</dbReference>
<evidence type="ECO:0000259" key="2">
    <source>
        <dbReference type="Pfam" id="PF10159"/>
    </source>
</evidence>
<gene>
    <name evidence="3" type="ORF">DFH94DRAFT_777744</name>
</gene>
<reference evidence="3" key="1">
    <citation type="submission" date="2019-10" db="EMBL/GenBank/DDBJ databases">
        <authorList>
            <consortium name="DOE Joint Genome Institute"/>
            <person name="Kuo A."/>
            <person name="Miyauchi S."/>
            <person name="Kiss E."/>
            <person name="Drula E."/>
            <person name="Kohler A."/>
            <person name="Sanchez-Garcia M."/>
            <person name="Andreopoulos B."/>
            <person name="Barry K.W."/>
            <person name="Bonito G."/>
            <person name="Buee M."/>
            <person name="Carver A."/>
            <person name="Chen C."/>
            <person name="Cichocki N."/>
            <person name="Clum A."/>
            <person name="Culley D."/>
            <person name="Crous P.W."/>
            <person name="Fauchery L."/>
            <person name="Girlanda M."/>
            <person name="Hayes R."/>
            <person name="Keri Z."/>
            <person name="LaButti K."/>
            <person name="Lipzen A."/>
            <person name="Lombard V."/>
            <person name="Magnuson J."/>
            <person name="Maillard F."/>
            <person name="Morin E."/>
            <person name="Murat C."/>
            <person name="Nolan M."/>
            <person name="Ohm R."/>
            <person name="Pangilinan J."/>
            <person name="Pereira M."/>
            <person name="Perotto S."/>
            <person name="Peter M."/>
            <person name="Riley R."/>
            <person name="Sitrit Y."/>
            <person name="Stielow B."/>
            <person name="Szollosi G."/>
            <person name="Zifcakova L."/>
            <person name="Stursova M."/>
            <person name="Spatafora J.W."/>
            <person name="Tedersoo L."/>
            <person name="Vaario L.-M."/>
            <person name="Yamada A."/>
            <person name="Yan M."/>
            <person name="Wang P."/>
            <person name="Xu J."/>
            <person name="Bruns T."/>
            <person name="Baldrian P."/>
            <person name="Vilgalys R."/>
            <person name="Henrissat B."/>
            <person name="Grigoriev I.V."/>
            <person name="Hibbett D."/>
            <person name="Nagy L.G."/>
            <person name="Martin F.M."/>
        </authorList>
    </citation>
    <scope>NUCLEOTIDE SEQUENCE</scope>
    <source>
        <strain evidence="3">Prilba</strain>
    </source>
</reference>
<feature type="compositionally biased region" description="Polar residues" evidence="1">
    <location>
        <begin position="91"/>
        <end position="100"/>
    </location>
</feature>
<keyword evidence="4" id="KW-1185">Reference proteome</keyword>
<dbReference type="InterPro" id="IPR019315">
    <property type="entry name" value="MMTA2_N"/>
</dbReference>
<evidence type="ECO:0000313" key="4">
    <source>
        <dbReference type="Proteomes" id="UP000759537"/>
    </source>
</evidence>
<dbReference type="PANTHER" id="PTHR14580">
    <property type="entry name" value="MULTIPLE MYELOMA TUMOR-ASSOCIATED PROTEIN 2 FAMILY MEMBER"/>
    <property type="match status" value="1"/>
</dbReference>
<dbReference type="InterPro" id="IPR039207">
    <property type="entry name" value="MMTAG2-like"/>
</dbReference>
<dbReference type="Proteomes" id="UP000759537">
    <property type="component" value="Unassembled WGS sequence"/>
</dbReference>
<accession>A0A9P5JXT5</accession>
<dbReference type="EMBL" id="WHVB01000034">
    <property type="protein sequence ID" value="KAF8467992.1"/>
    <property type="molecule type" value="Genomic_DNA"/>
</dbReference>
<dbReference type="PANTHER" id="PTHR14580:SF0">
    <property type="entry name" value="MULTIPLE MYELOMA TUMOR-ASSOCIATED PROTEIN 2"/>
    <property type="match status" value="1"/>
</dbReference>
<keyword evidence="3" id="KW-0418">Kinase</keyword>
<feature type="compositionally biased region" description="Basic and acidic residues" evidence="1">
    <location>
        <begin position="231"/>
        <end position="243"/>
    </location>
</feature>
<feature type="compositionally biased region" description="Basic and acidic residues" evidence="1">
    <location>
        <begin position="215"/>
        <end position="224"/>
    </location>
</feature>
<comment type="caution">
    <text evidence="3">The sequence shown here is derived from an EMBL/GenBank/DDBJ whole genome shotgun (WGS) entry which is preliminary data.</text>
</comment>
<reference evidence="3" key="2">
    <citation type="journal article" date="2020" name="Nat. Commun.">
        <title>Large-scale genome sequencing of mycorrhizal fungi provides insights into the early evolution of symbiotic traits.</title>
        <authorList>
            <person name="Miyauchi S."/>
            <person name="Kiss E."/>
            <person name="Kuo A."/>
            <person name="Drula E."/>
            <person name="Kohler A."/>
            <person name="Sanchez-Garcia M."/>
            <person name="Morin E."/>
            <person name="Andreopoulos B."/>
            <person name="Barry K.W."/>
            <person name="Bonito G."/>
            <person name="Buee M."/>
            <person name="Carver A."/>
            <person name="Chen C."/>
            <person name="Cichocki N."/>
            <person name="Clum A."/>
            <person name="Culley D."/>
            <person name="Crous P.W."/>
            <person name="Fauchery L."/>
            <person name="Girlanda M."/>
            <person name="Hayes R.D."/>
            <person name="Keri Z."/>
            <person name="LaButti K."/>
            <person name="Lipzen A."/>
            <person name="Lombard V."/>
            <person name="Magnuson J."/>
            <person name="Maillard F."/>
            <person name="Murat C."/>
            <person name="Nolan M."/>
            <person name="Ohm R.A."/>
            <person name="Pangilinan J."/>
            <person name="Pereira M.F."/>
            <person name="Perotto S."/>
            <person name="Peter M."/>
            <person name="Pfister S."/>
            <person name="Riley R."/>
            <person name="Sitrit Y."/>
            <person name="Stielow J.B."/>
            <person name="Szollosi G."/>
            <person name="Zifcakova L."/>
            <person name="Stursova M."/>
            <person name="Spatafora J.W."/>
            <person name="Tedersoo L."/>
            <person name="Vaario L.M."/>
            <person name="Yamada A."/>
            <person name="Yan M."/>
            <person name="Wang P."/>
            <person name="Xu J."/>
            <person name="Bruns T."/>
            <person name="Baldrian P."/>
            <person name="Vilgalys R."/>
            <person name="Dunand C."/>
            <person name="Henrissat B."/>
            <person name="Grigoriev I.V."/>
            <person name="Hibbett D."/>
            <person name="Nagy L.G."/>
            <person name="Martin F.M."/>
        </authorList>
    </citation>
    <scope>NUCLEOTIDE SEQUENCE</scope>
    <source>
        <strain evidence="3">Prilba</strain>
    </source>
</reference>
<feature type="compositionally biased region" description="Basic and acidic residues" evidence="1">
    <location>
        <begin position="135"/>
        <end position="154"/>
    </location>
</feature>
<feature type="region of interest" description="Disordered" evidence="1">
    <location>
        <begin position="1"/>
        <end position="20"/>
    </location>
</feature>
<dbReference type="AlphaFoldDB" id="A0A9P5JXT5"/>
<dbReference type="OrthoDB" id="5390672at2759"/>
<feature type="region of interest" description="Disordered" evidence="1">
    <location>
        <begin position="78"/>
        <end position="287"/>
    </location>
</feature>
<evidence type="ECO:0000256" key="1">
    <source>
        <dbReference type="SAM" id="MobiDB-lite"/>
    </source>
</evidence>
<protein>
    <submittedName>
        <fullName evidence="3">Kinase phosphorylation protein-domain-containing protein</fullName>
    </submittedName>
</protein>
<dbReference type="GO" id="GO:0016301">
    <property type="term" value="F:kinase activity"/>
    <property type="evidence" value="ECO:0007669"/>
    <property type="project" value="UniProtKB-KW"/>
</dbReference>
<feature type="domain" description="Multiple myeloma tumor-associated protein 2-like N-terminal" evidence="2">
    <location>
        <begin position="8"/>
        <end position="82"/>
    </location>
</feature>
<keyword evidence="3" id="KW-0808">Transferase</keyword>
<sequence length="287" mass="33171">MFEPIRGGTRGGQAEFKWSDVSADKDRENYLGHSINAPTGRWQKNKDVHWYNRDLKSSEEQRAEEIRKVKEAEAEALSVALGFGPSKKESSPSTRGTGTNAIPIPPSTAASRYVNPDVAVKAAGKAERKQRRKERREEKAARRAEKAAHKEQHSRVHNGRSHHADSPPRSLTPVRQQRDSRSPSPKRHRSHDFADRDDSQDDRFRQRSRGYHSPDSGRFRDRRSSRSRSPPQRDSRSHSELPPRRPTNPPRKYDEDERESERFRDRQRWDHNATRQTPVGVGVWGRR</sequence>
<name>A0A9P5JXT5_9AGAM</name>
<proteinExistence type="predicted"/>
<evidence type="ECO:0000313" key="3">
    <source>
        <dbReference type="EMBL" id="KAF8467992.1"/>
    </source>
</evidence>
<feature type="compositionally biased region" description="Basic and acidic residues" evidence="1">
    <location>
        <begin position="251"/>
        <end position="273"/>
    </location>
</feature>
<organism evidence="3 4">
    <name type="scientific">Russula ochroleuca</name>
    <dbReference type="NCBI Taxonomy" id="152965"/>
    <lineage>
        <taxon>Eukaryota</taxon>
        <taxon>Fungi</taxon>
        <taxon>Dikarya</taxon>
        <taxon>Basidiomycota</taxon>
        <taxon>Agaricomycotina</taxon>
        <taxon>Agaricomycetes</taxon>
        <taxon>Russulales</taxon>
        <taxon>Russulaceae</taxon>
        <taxon>Russula</taxon>
    </lineage>
</organism>